<dbReference type="EMBL" id="JARWAN010000023">
    <property type="protein sequence ID" value="MDR5899889.1"/>
    <property type="molecule type" value="Genomic_DNA"/>
</dbReference>
<dbReference type="Pfam" id="PF02082">
    <property type="entry name" value="Rrf2"/>
    <property type="match status" value="1"/>
</dbReference>
<sequence>MHLTRFTDYSIRVLLFLAVKGEQRATITEIAETFSISRNHLMKIVQELNQKGYLTAIRGKNGGLSLDRPPESITLGDLVRDTEHDMALVECFREDNACIITPSCRLQPILNEALKAFLAVLDHYTLADLLEGRSSQLSRLMHIPTVPISE</sequence>
<dbReference type="InterPro" id="IPR036388">
    <property type="entry name" value="WH-like_DNA-bd_sf"/>
</dbReference>
<dbReference type="Proteomes" id="UP001254564">
    <property type="component" value="Unassembled WGS sequence"/>
</dbReference>
<dbReference type="InterPro" id="IPR000944">
    <property type="entry name" value="Tscrpt_reg_Rrf2"/>
</dbReference>
<gene>
    <name evidence="2" type="ORF">QC823_12915</name>
</gene>
<keyword evidence="3" id="KW-1185">Reference proteome</keyword>
<reference evidence="2 3" key="1">
    <citation type="submission" date="2023-04" db="EMBL/GenBank/DDBJ databases">
        <title>A long-awaited taxogenomic arrangement of the family Halomonadaceae.</title>
        <authorList>
            <person name="De La Haba R."/>
            <person name="Chuvochina M."/>
            <person name="Wittouck S."/>
            <person name="Arahal D.R."/>
            <person name="Sanchez-Porro C."/>
            <person name="Hugenholtz P."/>
            <person name="Ventosa A."/>
        </authorList>
    </citation>
    <scope>NUCLEOTIDE SEQUENCE [LARGE SCALE GENOMIC DNA]</scope>
    <source>
        <strain evidence="2 3">DSM 21020</strain>
    </source>
</reference>
<proteinExistence type="predicted"/>
<evidence type="ECO:0000313" key="2">
    <source>
        <dbReference type="EMBL" id="MDR5899889.1"/>
    </source>
</evidence>
<dbReference type="PANTHER" id="PTHR33221">
    <property type="entry name" value="WINGED HELIX-TURN-HELIX TRANSCRIPTIONAL REGULATOR, RRF2 FAMILY"/>
    <property type="match status" value="1"/>
</dbReference>
<dbReference type="RefSeq" id="WP_309656769.1">
    <property type="nucleotide sequence ID" value="NZ_JARWAN010000023.1"/>
</dbReference>
<dbReference type="InterPro" id="IPR036390">
    <property type="entry name" value="WH_DNA-bd_sf"/>
</dbReference>
<evidence type="ECO:0000256" key="1">
    <source>
        <dbReference type="ARBA" id="ARBA00023125"/>
    </source>
</evidence>
<keyword evidence="1" id="KW-0238">DNA-binding</keyword>
<name>A0ABU1H6N7_9GAMM</name>
<dbReference type="PANTHER" id="PTHR33221:SF4">
    <property type="entry name" value="HTH-TYPE TRANSCRIPTIONAL REPRESSOR NSRR"/>
    <property type="match status" value="1"/>
</dbReference>
<dbReference type="Gene3D" id="1.10.10.10">
    <property type="entry name" value="Winged helix-like DNA-binding domain superfamily/Winged helix DNA-binding domain"/>
    <property type="match status" value="1"/>
</dbReference>
<comment type="caution">
    <text evidence="2">The sequence shown here is derived from an EMBL/GenBank/DDBJ whole genome shotgun (WGS) entry which is preliminary data.</text>
</comment>
<dbReference type="PROSITE" id="PS51197">
    <property type="entry name" value="HTH_RRF2_2"/>
    <property type="match status" value="1"/>
</dbReference>
<dbReference type="SUPFAM" id="SSF46785">
    <property type="entry name" value="Winged helix' DNA-binding domain"/>
    <property type="match status" value="1"/>
</dbReference>
<protein>
    <submittedName>
        <fullName evidence="2">Rrf2 family transcriptional regulator</fullName>
    </submittedName>
</protein>
<organism evidence="2 3">
    <name type="scientific">Vreelandella vilamensis</name>
    <dbReference type="NCBI Taxonomy" id="531309"/>
    <lineage>
        <taxon>Bacteria</taxon>
        <taxon>Pseudomonadati</taxon>
        <taxon>Pseudomonadota</taxon>
        <taxon>Gammaproteobacteria</taxon>
        <taxon>Oceanospirillales</taxon>
        <taxon>Halomonadaceae</taxon>
        <taxon>Vreelandella</taxon>
    </lineage>
</organism>
<dbReference type="NCBIfam" id="TIGR00738">
    <property type="entry name" value="rrf2_super"/>
    <property type="match status" value="1"/>
</dbReference>
<accession>A0ABU1H6N7</accession>
<evidence type="ECO:0000313" key="3">
    <source>
        <dbReference type="Proteomes" id="UP001254564"/>
    </source>
</evidence>